<dbReference type="SMART" id="SM00332">
    <property type="entry name" value="PP2Cc"/>
    <property type="match status" value="1"/>
</dbReference>
<dbReference type="Gene3D" id="3.60.40.10">
    <property type="entry name" value="PPM-type phosphatase domain"/>
    <property type="match status" value="1"/>
</dbReference>
<evidence type="ECO:0000259" key="1">
    <source>
        <dbReference type="PROSITE" id="PS51746"/>
    </source>
</evidence>
<dbReference type="SMART" id="SM00331">
    <property type="entry name" value="PP2C_SIG"/>
    <property type="match status" value="1"/>
</dbReference>
<gene>
    <name evidence="2" type="ORF">SAMN04488541_102274</name>
</gene>
<dbReference type="GO" id="GO:0004722">
    <property type="term" value="F:protein serine/threonine phosphatase activity"/>
    <property type="evidence" value="ECO:0007669"/>
    <property type="project" value="InterPro"/>
</dbReference>
<dbReference type="PROSITE" id="PS51746">
    <property type="entry name" value="PPM_2"/>
    <property type="match status" value="1"/>
</dbReference>
<evidence type="ECO:0000313" key="2">
    <source>
        <dbReference type="EMBL" id="SFF26364.1"/>
    </source>
</evidence>
<reference evidence="2 3" key="1">
    <citation type="submission" date="2016-10" db="EMBL/GenBank/DDBJ databases">
        <authorList>
            <person name="de Groot N.N."/>
        </authorList>
    </citation>
    <scope>NUCLEOTIDE SEQUENCE [LARGE SCALE GENOMIC DNA]</scope>
    <source>
        <strain>GEY</strain>
        <strain evidence="3">DSM 9560</strain>
    </source>
</reference>
<dbReference type="Proteomes" id="UP000199513">
    <property type="component" value="Unassembled WGS sequence"/>
</dbReference>
<organism evidence="2 3">
    <name type="scientific">Thermoflexibacter ruber</name>
    <dbReference type="NCBI Taxonomy" id="1003"/>
    <lineage>
        <taxon>Bacteria</taxon>
        <taxon>Pseudomonadati</taxon>
        <taxon>Bacteroidota</taxon>
        <taxon>Cytophagia</taxon>
        <taxon>Cytophagales</taxon>
        <taxon>Thermoflexibacteraceae</taxon>
        <taxon>Thermoflexibacter</taxon>
    </lineage>
</organism>
<feature type="domain" description="PPM-type phosphatase" evidence="1">
    <location>
        <begin position="9"/>
        <end position="268"/>
    </location>
</feature>
<dbReference type="EMBL" id="FONY01000022">
    <property type="protein sequence ID" value="SFF26364.1"/>
    <property type="molecule type" value="Genomic_DNA"/>
</dbReference>
<dbReference type="STRING" id="1003.SAMN04488541_102274"/>
<sequence>MGFSPFCVEIVALSDVGLLRSNNEDTYSIGINAFRAKFEGNEFSGEISPLGNVLVVADGIGGVEAGEIAAHTAVNSIRKQFQQQDFLPENEEEVRIFLKNSVYHAHEEIVDLIIANKKLRGMGTTMLIAWLLENTMCLAWCGDSRCYIAYPNGKMELLTEDHSKVWDMVKLGLLTPEQARLHPQSHVLTQALGDKDYPPQIATKCINLNVGERILLCSDGLNSMLSDETINLIINDRKATLSETASQLIKSANDAGGYDNTTIIIVEIKK</sequence>
<evidence type="ECO:0000313" key="3">
    <source>
        <dbReference type="Proteomes" id="UP000199513"/>
    </source>
</evidence>
<dbReference type="Pfam" id="PF13672">
    <property type="entry name" value="PP2C_2"/>
    <property type="match status" value="1"/>
</dbReference>
<name>A0A1I2H840_9BACT</name>
<protein>
    <submittedName>
        <fullName evidence="2">Protein phosphatase</fullName>
    </submittedName>
</protein>
<dbReference type="RefSeq" id="WP_177217375.1">
    <property type="nucleotide sequence ID" value="NZ_FONY01000022.1"/>
</dbReference>
<keyword evidence="3" id="KW-1185">Reference proteome</keyword>
<dbReference type="InterPro" id="IPR036457">
    <property type="entry name" value="PPM-type-like_dom_sf"/>
</dbReference>
<dbReference type="PANTHER" id="PTHR47992">
    <property type="entry name" value="PROTEIN PHOSPHATASE"/>
    <property type="match status" value="1"/>
</dbReference>
<dbReference type="AlphaFoldDB" id="A0A1I2H840"/>
<dbReference type="InterPro" id="IPR001932">
    <property type="entry name" value="PPM-type_phosphatase-like_dom"/>
</dbReference>
<dbReference type="InterPro" id="IPR015655">
    <property type="entry name" value="PP2C"/>
</dbReference>
<dbReference type="CDD" id="cd00143">
    <property type="entry name" value="PP2Cc"/>
    <property type="match status" value="1"/>
</dbReference>
<dbReference type="SUPFAM" id="SSF81606">
    <property type="entry name" value="PP2C-like"/>
    <property type="match status" value="1"/>
</dbReference>
<accession>A0A1I2H840</accession>
<proteinExistence type="predicted"/>